<dbReference type="VEuPathDB" id="FungiDB:EYZ11_003557"/>
<keyword evidence="2" id="KW-0285">Flavoprotein</keyword>
<dbReference type="GO" id="GO:0071949">
    <property type="term" value="F:FAD binding"/>
    <property type="evidence" value="ECO:0007669"/>
    <property type="project" value="InterPro"/>
</dbReference>
<evidence type="ECO:0000259" key="5">
    <source>
        <dbReference type="Pfam" id="PF01494"/>
    </source>
</evidence>
<dbReference type="Pfam" id="PF01494">
    <property type="entry name" value="FAD_binding_3"/>
    <property type="match status" value="1"/>
</dbReference>
<evidence type="ECO:0000256" key="4">
    <source>
        <dbReference type="ARBA" id="ARBA00023002"/>
    </source>
</evidence>
<dbReference type="SUPFAM" id="SSF51905">
    <property type="entry name" value="FAD/NAD(P)-binding domain"/>
    <property type="match status" value="1"/>
</dbReference>
<dbReference type="InterPro" id="IPR005801">
    <property type="entry name" value="ADC_synthase"/>
</dbReference>
<sequence length="777" mass="85257">MSPSVVLQHYQVAIIGGGIAGLTTALALERLGIRYILFERHESLAPDEGASIGLLPNGLRILDQLGLMEEIEKHTTALQRWQHLDGDGALLSEVNALGYYPSTIGYGGLFLERRKLLRIMADGLKSVDSIRTGTRVTSVRETSEQAILTTSDGIRITADLVIGADGVRSCVRPAIDQAPQGSPGSSDDYMSTRFACVYGISPPVEGIIAGDCFSVYRPAATILIFTGKGGTVFWFVFEDLGQTYTLSTTPQYTTADVEKLCRSVSHLRITPTVRFGDVYEKRSVAVKVALEEGVAPNWHSEHMVVVGDAAHKMVPNAAMGANQAIESATVLLNELHSVLCGPSQGYMPHETLTAALKQYANSRKLRTAGIVQKAGITCRAQLAHDGPAAALRHELPSLTDGDWLFRGFMGLADAPVLAGIPLSQHGLLYQQAVDQFRKRVRARENEGLNISNMELFDTEAQHYLASDPPPTEFSSAIADNWASKAMFLNLQHANTKIDRGGELFLEMSPGRISLLQFMHPWKPADPSGILAAVHRYLVPTFLLELLMSLDCDITILPRLSVGFRLDDIRSEQVFVANVIRKPDICQIIGAGCHLDQCAKIHASKFLVECVRTPGSTAPLAHVFDRCTSEIYVQSLLLDDWAWILNVGSEIERLVNGTELNLGSRPSKLDEKEENLEKILWLAQFTTPEESLYRTKVLKCQDSLSPGDSYELCLTDETIVTFPTPVDPWSLYKRRRRKTPHRSVHFFTCLMPSWSAAVPSDSTGTAVGTVNSDLSKAL</sequence>
<comment type="similarity">
    <text evidence="1">Belongs to the paxM FAD-dependent monooxygenase family.</text>
</comment>
<evidence type="ECO:0000256" key="3">
    <source>
        <dbReference type="ARBA" id="ARBA00022827"/>
    </source>
</evidence>
<dbReference type="InterPro" id="IPR050562">
    <property type="entry name" value="FAD_mOase_fung"/>
</dbReference>
<dbReference type="InterPro" id="IPR036188">
    <property type="entry name" value="FAD/NAD-bd_sf"/>
</dbReference>
<organism evidence="6 7">
    <name type="scientific">Aspergillus tanneri</name>
    <dbReference type="NCBI Taxonomy" id="1220188"/>
    <lineage>
        <taxon>Eukaryota</taxon>
        <taxon>Fungi</taxon>
        <taxon>Dikarya</taxon>
        <taxon>Ascomycota</taxon>
        <taxon>Pezizomycotina</taxon>
        <taxon>Eurotiomycetes</taxon>
        <taxon>Eurotiomycetidae</taxon>
        <taxon>Eurotiales</taxon>
        <taxon>Aspergillaceae</taxon>
        <taxon>Aspergillus</taxon>
        <taxon>Aspergillus subgen. Circumdati</taxon>
    </lineage>
</organism>
<dbReference type="Proteomes" id="UP000324241">
    <property type="component" value="Unassembled WGS sequence"/>
</dbReference>
<dbReference type="Gene3D" id="3.50.50.60">
    <property type="entry name" value="FAD/NAD(P)-binding domain"/>
    <property type="match status" value="1"/>
</dbReference>
<dbReference type="OrthoDB" id="10029326at2759"/>
<protein>
    <recommendedName>
        <fullName evidence="5">FAD-binding domain-containing protein</fullName>
    </recommendedName>
</protein>
<dbReference type="GeneID" id="54331355"/>
<comment type="caution">
    <text evidence="6">The sequence shown here is derived from an EMBL/GenBank/DDBJ whole genome shotgun (WGS) entry which is preliminary data.</text>
</comment>
<reference evidence="6 7" key="1">
    <citation type="submission" date="2019-08" db="EMBL/GenBank/DDBJ databases">
        <title>The genome sequence of a newly discovered highly antifungal drug resistant Aspergillus species, Aspergillus tanneri NIH 1004.</title>
        <authorList>
            <person name="Mounaud S."/>
            <person name="Singh I."/>
            <person name="Joardar V."/>
            <person name="Pakala S."/>
            <person name="Pakala S."/>
            <person name="Venepally P."/>
            <person name="Chung J.K."/>
            <person name="Losada L."/>
            <person name="Nierman W.C."/>
        </authorList>
    </citation>
    <scope>NUCLEOTIDE SEQUENCE [LARGE SCALE GENOMIC DNA]</scope>
    <source>
        <strain evidence="6 7">NIH1004</strain>
    </source>
</reference>
<keyword evidence="4" id="KW-0560">Oxidoreductase</keyword>
<dbReference type="SUPFAM" id="SSF56322">
    <property type="entry name" value="ADC synthase"/>
    <property type="match status" value="1"/>
</dbReference>
<dbReference type="PRINTS" id="PR00420">
    <property type="entry name" value="RNGMNOXGNASE"/>
</dbReference>
<dbReference type="Gene3D" id="3.60.120.10">
    <property type="entry name" value="Anthranilate synthase"/>
    <property type="match status" value="1"/>
</dbReference>
<dbReference type="PANTHER" id="PTHR47356:SF2">
    <property type="entry name" value="FAD-BINDING DOMAIN-CONTAINING PROTEIN-RELATED"/>
    <property type="match status" value="1"/>
</dbReference>
<dbReference type="AlphaFoldDB" id="A0A5M9MJ45"/>
<dbReference type="RefSeq" id="XP_033423810.1">
    <property type="nucleotide sequence ID" value="XM_033573258.1"/>
</dbReference>
<proteinExistence type="inferred from homology"/>
<feature type="domain" description="FAD-binding" evidence="5">
    <location>
        <begin position="10"/>
        <end position="343"/>
    </location>
</feature>
<gene>
    <name evidence="6" type="ORF">ATNIH1004_008653</name>
</gene>
<evidence type="ECO:0000313" key="6">
    <source>
        <dbReference type="EMBL" id="KAA8644449.1"/>
    </source>
</evidence>
<evidence type="ECO:0000256" key="1">
    <source>
        <dbReference type="ARBA" id="ARBA00007992"/>
    </source>
</evidence>
<dbReference type="PANTHER" id="PTHR47356">
    <property type="entry name" value="FAD-DEPENDENT MONOOXYGENASE ASQG-RELATED"/>
    <property type="match status" value="1"/>
</dbReference>
<name>A0A5M9MJ45_9EURO</name>
<evidence type="ECO:0000256" key="2">
    <source>
        <dbReference type="ARBA" id="ARBA00022630"/>
    </source>
</evidence>
<dbReference type="GO" id="GO:0004497">
    <property type="term" value="F:monooxygenase activity"/>
    <property type="evidence" value="ECO:0007669"/>
    <property type="project" value="InterPro"/>
</dbReference>
<evidence type="ECO:0000313" key="7">
    <source>
        <dbReference type="Proteomes" id="UP000324241"/>
    </source>
</evidence>
<keyword evidence="3" id="KW-0274">FAD</keyword>
<dbReference type="EMBL" id="QUQM01000006">
    <property type="protein sequence ID" value="KAA8644449.1"/>
    <property type="molecule type" value="Genomic_DNA"/>
</dbReference>
<accession>A0A5M9MJ45</accession>
<dbReference type="InterPro" id="IPR002938">
    <property type="entry name" value="FAD-bd"/>
</dbReference>